<comment type="caution">
    <text evidence="2">The sequence shown here is derived from an EMBL/GenBank/DDBJ whole genome shotgun (WGS) entry which is preliminary data.</text>
</comment>
<reference evidence="2 3" key="1">
    <citation type="submission" date="2019-11" db="EMBL/GenBank/DDBJ databases">
        <title>Whole genome sequence of Oryza granulata.</title>
        <authorList>
            <person name="Li W."/>
        </authorList>
    </citation>
    <scope>NUCLEOTIDE SEQUENCE [LARGE SCALE GENOMIC DNA]</scope>
    <source>
        <strain evidence="3">cv. Menghai</strain>
        <tissue evidence="2">Leaf</tissue>
    </source>
</reference>
<keyword evidence="3" id="KW-1185">Reference proteome</keyword>
<name>A0A6G1EMC8_9ORYZ</name>
<dbReference type="AlphaFoldDB" id="A0A6G1EMC8"/>
<evidence type="ECO:0000313" key="2">
    <source>
        <dbReference type="EMBL" id="KAF0925765.1"/>
    </source>
</evidence>
<accession>A0A6G1EMC8</accession>
<protein>
    <submittedName>
        <fullName evidence="2">Uncharacterized protein</fullName>
    </submittedName>
</protein>
<sequence length="128" mass="12896">MPAPPQEDGDPPPHDQNHGAIEDCTPAKEDPASTAKGDTTVPSEVSPTAFADTDEATGRPTPLIGVTKDHAPTAKDPTTIAEGAPTSVVVATTEGDTTATAEVSSTIVAEPDDPIATVDLVALTIGDD</sequence>
<gene>
    <name evidence="2" type="ORF">E2562_018425</name>
</gene>
<feature type="compositionally biased region" description="Polar residues" evidence="1">
    <location>
        <begin position="36"/>
        <end position="46"/>
    </location>
</feature>
<dbReference type="EMBL" id="SPHZ02000003">
    <property type="protein sequence ID" value="KAF0925765.1"/>
    <property type="molecule type" value="Genomic_DNA"/>
</dbReference>
<dbReference type="Proteomes" id="UP000479710">
    <property type="component" value="Unassembled WGS sequence"/>
</dbReference>
<feature type="region of interest" description="Disordered" evidence="1">
    <location>
        <begin position="1"/>
        <end position="80"/>
    </location>
</feature>
<evidence type="ECO:0000256" key="1">
    <source>
        <dbReference type="SAM" id="MobiDB-lite"/>
    </source>
</evidence>
<evidence type="ECO:0000313" key="3">
    <source>
        <dbReference type="Proteomes" id="UP000479710"/>
    </source>
</evidence>
<proteinExistence type="predicted"/>
<organism evidence="2 3">
    <name type="scientific">Oryza meyeriana var. granulata</name>
    <dbReference type="NCBI Taxonomy" id="110450"/>
    <lineage>
        <taxon>Eukaryota</taxon>
        <taxon>Viridiplantae</taxon>
        <taxon>Streptophyta</taxon>
        <taxon>Embryophyta</taxon>
        <taxon>Tracheophyta</taxon>
        <taxon>Spermatophyta</taxon>
        <taxon>Magnoliopsida</taxon>
        <taxon>Liliopsida</taxon>
        <taxon>Poales</taxon>
        <taxon>Poaceae</taxon>
        <taxon>BOP clade</taxon>
        <taxon>Oryzoideae</taxon>
        <taxon>Oryzeae</taxon>
        <taxon>Oryzinae</taxon>
        <taxon>Oryza</taxon>
        <taxon>Oryza meyeriana</taxon>
    </lineage>
</organism>
<feature type="compositionally biased region" description="Basic and acidic residues" evidence="1">
    <location>
        <begin position="11"/>
        <end position="31"/>
    </location>
</feature>